<name>A0A2P2QMQ9_RHIMU</name>
<organism evidence="1">
    <name type="scientific">Rhizophora mucronata</name>
    <name type="common">Asiatic mangrove</name>
    <dbReference type="NCBI Taxonomy" id="61149"/>
    <lineage>
        <taxon>Eukaryota</taxon>
        <taxon>Viridiplantae</taxon>
        <taxon>Streptophyta</taxon>
        <taxon>Embryophyta</taxon>
        <taxon>Tracheophyta</taxon>
        <taxon>Spermatophyta</taxon>
        <taxon>Magnoliopsida</taxon>
        <taxon>eudicotyledons</taxon>
        <taxon>Gunneridae</taxon>
        <taxon>Pentapetalae</taxon>
        <taxon>rosids</taxon>
        <taxon>fabids</taxon>
        <taxon>Malpighiales</taxon>
        <taxon>Rhizophoraceae</taxon>
        <taxon>Rhizophora</taxon>
    </lineage>
</organism>
<accession>A0A2P2QMQ9</accession>
<evidence type="ECO:0000313" key="1">
    <source>
        <dbReference type="EMBL" id="MBX68187.1"/>
    </source>
</evidence>
<dbReference type="EMBL" id="GGEC01087703">
    <property type="protein sequence ID" value="MBX68187.1"/>
    <property type="molecule type" value="Transcribed_RNA"/>
</dbReference>
<proteinExistence type="predicted"/>
<reference evidence="1" key="1">
    <citation type="submission" date="2018-02" db="EMBL/GenBank/DDBJ databases">
        <title>Rhizophora mucronata_Transcriptome.</title>
        <authorList>
            <person name="Meera S.P."/>
            <person name="Sreeshan A."/>
            <person name="Augustine A."/>
        </authorList>
    </citation>
    <scope>NUCLEOTIDE SEQUENCE</scope>
    <source>
        <tissue evidence="1">Leaf</tissue>
    </source>
</reference>
<sequence length="18" mass="2119">MCMFGMNCDEYLILCKFG</sequence>
<dbReference type="AlphaFoldDB" id="A0A2P2QMQ9"/>
<protein>
    <submittedName>
        <fullName evidence="1">Uncharacterized protein</fullName>
    </submittedName>
</protein>